<evidence type="ECO:0000313" key="2">
    <source>
        <dbReference type="Proteomes" id="UP001153050"/>
    </source>
</evidence>
<comment type="caution">
    <text evidence="1">The sequence shown here is derived from an EMBL/GenBank/DDBJ whole genome shotgun (WGS) entry which is preliminary data.</text>
</comment>
<protein>
    <submittedName>
        <fullName evidence="1">Uncharacterized protein</fullName>
    </submittedName>
</protein>
<name>A0ABN8JH47_9HYPH</name>
<dbReference type="Proteomes" id="UP001153050">
    <property type="component" value="Unassembled WGS sequence"/>
</dbReference>
<reference evidence="1 2" key="1">
    <citation type="submission" date="2022-03" db="EMBL/GenBank/DDBJ databases">
        <authorList>
            <person name="Brunel B."/>
        </authorList>
    </citation>
    <scope>NUCLEOTIDE SEQUENCE [LARGE SCALE GENOMIC DNA]</scope>
    <source>
        <strain evidence="1">STM5069sample</strain>
    </source>
</reference>
<proteinExistence type="predicted"/>
<gene>
    <name evidence="1" type="ORF">MES5069_1360005</name>
</gene>
<evidence type="ECO:0000313" key="1">
    <source>
        <dbReference type="EMBL" id="CAH2396484.1"/>
    </source>
</evidence>
<organism evidence="1 2">
    <name type="scientific">Mesorhizobium escarrei</name>
    <dbReference type="NCBI Taxonomy" id="666018"/>
    <lineage>
        <taxon>Bacteria</taxon>
        <taxon>Pseudomonadati</taxon>
        <taxon>Pseudomonadota</taxon>
        <taxon>Alphaproteobacteria</taxon>
        <taxon>Hyphomicrobiales</taxon>
        <taxon>Phyllobacteriaceae</taxon>
        <taxon>Mesorhizobium</taxon>
    </lineage>
</organism>
<sequence>MLDAARAVLDLLSGASAIVARTWNSAHLREFGSAAAEGRK</sequence>
<dbReference type="EMBL" id="CAKXZT010000042">
    <property type="protein sequence ID" value="CAH2396484.1"/>
    <property type="molecule type" value="Genomic_DNA"/>
</dbReference>
<keyword evidence="2" id="KW-1185">Reference proteome</keyword>
<accession>A0ABN8JH47</accession>